<accession>A0A9D4T8F6</accession>
<protein>
    <submittedName>
        <fullName evidence="1">Uncharacterized protein</fullName>
    </submittedName>
</protein>
<proteinExistence type="predicted"/>
<dbReference type="EMBL" id="JABSTV010001245">
    <property type="protein sequence ID" value="KAH7982201.1"/>
    <property type="molecule type" value="Genomic_DNA"/>
</dbReference>
<sequence length="182" mass="20725">MYEIAIPIDAAVEELDLKEENILTLLCFLEFHPRKVVRVLNKVYATCTIKCYGGPQQLRSVASKNAAVAAAVALQEKREQEPVNTLSFPVVDVAARMGWDSKLVKRDLKTLEYDNTMLHATGHSRKSGVIVEFSDLAFHLNVSATLTEEDCDHLLDYLYERVRKQEKMDIARLKKVQEAFQR</sequence>
<dbReference type="Proteomes" id="UP000821837">
    <property type="component" value="Chromosome 1"/>
</dbReference>
<comment type="caution">
    <text evidence="1">The sequence shown here is derived from an EMBL/GenBank/DDBJ whole genome shotgun (WGS) entry which is preliminary data.</text>
</comment>
<reference evidence="1" key="2">
    <citation type="submission" date="2021-09" db="EMBL/GenBank/DDBJ databases">
        <authorList>
            <person name="Jia N."/>
            <person name="Wang J."/>
            <person name="Shi W."/>
            <person name="Du L."/>
            <person name="Sun Y."/>
            <person name="Zhan W."/>
            <person name="Jiang J."/>
            <person name="Wang Q."/>
            <person name="Zhang B."/>
            <person name="Ji P."/>
            <person name="Sakyi L.B."/>
            <person name="Cui X."/>
            <person name="Yuan T."/>
            <person name="Jiang B."/>
            <person name="Yang W."/>
            <person name="Lam T.T.-Y."/>
            <person name="Chang Q."/>
            <person name="Ding S."/>
            <person name="Wang X."/>
            <person name="Zhu J."/>
            <person name="Ruan X."/>
            <person name="Zhao L."/>
            <person name="Wei J."/>
            <person name="Que T."/>
            <person name="Du C."/>
            <person name="Cheng J."/>
            <person name="Dai P."/>
            <person name="Han X."/>
            <person name="Huang E."/>
            <person name="Gao Y."/>
            <person name="Liu J."/>
            <person name="Shao H."/>
            <person name="Ye R."/>
            <person name="Li L."/>
            <person name="Wei W."/>
            <person name="Wang X."/>
            <person name="Wang C."/>
            <person name="Huo Q."/>
            <person name="Li W."/>
            <person name="Guo W."/>
            <person name="Chen H."/>
            <person name="Chen S."/>
            <person name="Zhou L."/>
            <person name="Zhou L."/>
            <person name="Ni X."/>
            <person name="Tian J."/>
            <person name="Zhou Y."/>
            <person name="Sheng Y."/>
            <person name="Liu T."/>
            <person name="Pan Y."/>
            <person name="Xia L."/>
            <person name="Li J."/>
            <person name="Zhao F."/>
            <person name="Cao W."/>
        </authorList>
    </citation>
    <scope>NUCLEOTIDE SEQUENCE</scope>
    <source>
        <strain evidence="1">Rsan-2018</strain>
        <tissue evidence="1">Larvae</tissue>
    </source>
</reference>
<dbReference type="VEuPathDB" id="VectorBase:RSAN_051985"/>
<keyword evidence="2" id="KW-1185">Reference proteome</keyword>
<name>A0A9D4T8F6_RHISA</name>
<gene>
    <name evidence="1" type="ORF">HPB52_003431</name>
</gene>
<dbReference type="AlphaFoldDB" id="A0A9D4T8F6"/>
<evidence type="ECO:0000313" key="2">
    <source>
        <dbReference type="Proteomes" id="UP000821837"/>
    </source>
</evidence>
<evidence type="ECO:0000313" key="1">
    <source>
        <dbReference type="EMBL" id="KAH7982201.1"/>
    </source>
</evidence>
<organism evidence="1 2">
    <name type="scientific">Rhipicephalus sanguineus</name>
    <name type="common">Brown dog tick</name>
    <name type="synonym">Ixodes sanguineus</name>
    <dbReference type="NCBI Taxonomy" id="34632"/>
    <lineage>
        <taxon>Eukaryota</taxon>
        <taxon>Metazoa</taxon>
        <taxon>Ecdysozoa</taxon>
        <taxon>Arthropoda</taxon>
        <taxon>Chelicerata</taxon>
        <taxon>Arachnida</taxon>
        <taxon>Acari</taxon>
        <taxon>Parasitiformes</taxon>
        <taxon>Ixodida</taxon>
        <taxon>Ixodoidea</taxon>
        <taxon>Ixodidae</taxon>
        <taxon>Rhipicephalinae</taxon>
        <taxon>Rhipicephalus</taxon>
        <taxon>Rhipicephalus</taxon>
    </lineage>
</organism>
<reference evidence="1" key="1">
    <citation type="journal article" date="2020" name="Cell">
        <title>Large-Scale Comparative Analyses of Tick Genomes Elucidate Their Genetic Diversity and Vector Capacities.</title>
        <authorList>
            <consortium name="Tick Genome and Microbiome Consortium (TIGMIC)"/>
            <person name="Jia N."/>
            <person name="Wang J."/>
            <person name="Shi W."/>
            <person name="Du L."/>
            <person name="Sun Y."/>
            <person name="Zhan W."/>
            <person name="Jiang J.F."/>
            <person name="Wang Q."/>
            <person name="Zhang B."/>
            <person name="Ji P."/>
            <person name="Bell-Sakyi L."/>
            <person name="Cui X.M."/>
            <person name="Yuan T.T."/>
            <person name="Jiang B.G."/>
            <person name="Yang W.F."/>
            <person name="Lam T.T."/>
            <person name="Chang Q.C."/>
            <person name="Ding S.J."/>
            <person name="Wang X.J."/>
            <person name="Zhu J.G."/>
            <person name="Ruan X.D."/>
            <person name="Zhao L."/>
            <person name="Wei J.T."/>
            <person name="Ye R.Z."/>
            <person name="Que T.C."/>
            <person name="Du C.H."/>
            <person name="Zhou Y.H."/>
            <person name="Cheng J.X."/>
            <person name="Dai P.F."/>
            <person name="Guo W.B."/>
            <person name="Han X.H."/>
            <person name="Huang E.J."/>
            <person name="Li L.F."/>
            <person name="Wei W."/>
            <person name="Gao Y.C."/>
            <person name="Liu J.Z."/>
            <person name="Shao H.Z."/>
            <person name="Wang X."/>
            <person name="Wang C.C."/>
            <person name="Yang T.C."/>
            <person name="Huo Q.B."/>
            <person name="Li W."/>
            <person name="Chen H.Y."/>
            <person name="Chen S.E."/>
            <person name="Zhou L.G."/>
            <person name="Ni X.B."/>
            <person name="Tian J.H."/>
            <person name="Sheng Y."/>
            <person name="Liu T."/>
            <person name="Pan Y.S."/>
            <person name="Xia L.Y."/>
            <person name="Li J."/>
            <person name="Zhao F."/>
            <person name="Cao W.C."/>
        </authorList>
    </citation>
    <scope>NUCLEOTIDE SEQUENCE</scope>
    <source>
        <strain evidence="1">Rsan-2018</strain>
    </source>
</reference>